<evidence type="ECO:0000256" key="1">
    <source>
        <dbReference type="ARBA" id="ARBA00022679"/>
    </source>
</evidence>
<dbReference type="RefSeq" id="WP_210511425.1">
    <property type="nucleotide sequence ID" value="NZ_JAFIDN010000005.1"/>
</dbReference>
<evidence type="ECO:0000256" key="2">
    <source>
        <dbReference type="ARBA" id="ARBA00022695"/>
    </source>
</evidence>
<organism evidence="4 5">
    <name type="scientific">Natronogracilivirga saccharolytica</name>
    <dbReference type="NCBI Taxonomy" id="2812953"/>
    <lineage>
        <taxon>Bacteria</taxon>
        <taxon>Pseudomonadati</taxon>
        <taxon>Balneolota</taxon>
        <taxon>Balneolia</taxon>
        <taxon>Balneolales</taxon>
        <taxon>Cyclonatronaceae</taxon>
        <taxon>Natronogracilivirga</taxon>
    </lineage>
</organism>
<dbReference type="Gene3D" id="3.40.50.620">
    <property type="entry name" value="HUPs"/>
    <property type="match status" value="1"/>
</dbReference>
<evidence type="ECO:0000313" key="5">
    <source>
        <dbReference type="Proteomes" id="UP000673975"/>
    </source>
</evidence>
<comment type="caution">
    <text evidence="4">The sequence shown here is derived from an EMBL/GenBank/DDBJ whole genome shotgun (WGS) entry which is preliminary data.</text>
</comment>
<name>A0A8J7S5V1_9BACT</name>
<feature type="domain" description="Cytidyltransferase-like" evidence="3">
    <location>
        <begin position="5"/>
        <end position="131"/>
    </location>
</feature>
<dbReference type="NCBIfam" id="TIGR00125">
    <property type="entry name" value="cyt_tran_rel"/>
    <property type="match status" value="1"/>
</dbReference>
<dbReference type="GO" id="GO:0016779">
    <property type="term" value="F:nucleotidyltransferase activity"/>
    <property type="evidence" value="ECO:0007669"/>
    <property type="project" value="UniProtKB-KW"/>
</dbReference>
<dbReference type="EMBL" id="JAFIDN010000005">
    <property type="protein sequence ID" value="MBP3192523.1"/>
    <property type="molecule type" value="Genomic_DNA"/>
</dbReference>
<proteinExistence type="predicted"/>
<dbReference type="AlphaFoldDB" id="A0A8J7S5V1"/>
<dbReference type="InterPro" id="IPR014729">
    <property type="entry name" value="Rossmann-like_a/b/a_fold"/>
</dbReference>
<dbReference type="InterPro" id="IPR050385">
    <property type="entry name" value="Archaeal_FAD_synthase"/>
</dbReference>
<keyword evidence="2 4" id="KW-0548">Nucleotidyltransferase</keyword>
<dbReference type="PANTHER" id="PTHR43793:SF1">
    <property type="entry name" value="FAD SYNTHASE"/>
    <property type="match status" value="1"/>
</dbReference>
<accession>A0A8J7S5V1</accession>
<keyword evidence="1" id="KW-0808">Transferase</keyword>
<sequence>MIIGYTTGVFDLFHIGHLNILKKSKSQCDYLVVGVTTDRLAKERKGKKPVIPFEERLEIVKNISHVDQVVAQVNMDKLKAWEEIKFHKMFVGSDWKGTDKWNNLENKFAKRGVEIVYFPYTENTSSTILRKVLQHTLKENH</sequence>
<evidence type="ECO:0000259" key="3">
    <source>
        <dbReference type="Pfam" id="PF01467"/>
    </source>
</evidence>
<dbReference type="SUPFAM" id="SSF52374">
    <property type="entry name" value="Nucleotidylyl transferase"/>
    <property type="match status" value="1"/>
</dbReference>
<reference evidence="4" key="1">
    <citation type="submission" date="2021-02" db="EMBL/GenBank/DDBJ databases">
        <title>Natronogracilivirga saccharolytica gen. nov. sp. nov. a new anaerobic, haloalkiliphilic carbohydrate-fermenting bacterium from soda lake and proposing of Cyclonatronumiaceae fam. nov. in the phylum Balneolaeota.</title>
        <authorList>
            <person name="Zhilina T.N."/>
            <person name="Sorokin D.Y."/>
            <person name="Zavarzina D.G."/>
            <person name="Toshchakov S.V."/>
            <person name="Kublanov I.V."/>
        </authorList>
    </citation>
    <scope>NUCLEOTIDE SEQUENCE</scope>
    <source>
        <strain evidence="4">Z-1702</strain>
    </source>
</reference>
<dbReference type="PANTHER" id="PTHR43793">
    <property type="entry name" value="FAD SYNTHASE"/>
    <property type="match status" value="1"/>
</dbReference>
<evidence type="ECO:0000313" key="4">
    <source>
        <dbReference type="EMBL" id="MBP3192523.1"/>
    </source>
</evidence>
<dbReference type="Proteomes" id="UP000673975">
    <property type="component" value="Unassembled WGS sequence"/>
</dbReference>
<dbReference type="Pfam" id="PF01467">
    <property type="entry name" value="CTP_transf_like"/>
    <property type="match status" value="1"/>
</dbReference>
<protein>
    <submittedName>
        <fullName evidence="4">Adenylyltransferase/cytidyltransferase family protein</fullName>
    </submittedName>
</protein>
<dbReference type="InterPro" id="IPR004821">
    <property type="entry name" value="Cyt_trans-like"/>
</dbReference>
<gene>
    <name evidence="4" type="ORF">NATSA_07600</name>
</gene>
<keyword evidence="5" id="KW-1185">Reference proteome</keyword>